<name>A0A1I0VTB0_9FIRM</name>
<dbReference type="OrthoDB" id="9805406at2"/>
<evidence type="ECO:0000313" key="1">
    <source>
        <dbReference type="EMBL" id="SFA79140.1"/>
    </source>
</evidence>
<dbReference type="Pfam" id="PF00491">
    <property type="entry name" value="Arginase"/>
    <property type="match status" value="1"/>
</dbReference>
<organism evidence="1 2">
    <name type="scientific">Acetitomaculum ruminis DSM 5522</name>
    <dbReference type="NCBI Taxonomy" id="1120918"/>
    <lineage>
        <taxon>Bacteria</taxon>
        <taxon>Bacillati</taxon>
        <taxon>Bacillota</taxon>
        <taxon>Clostridia</taxon>
        <taxon>Lachnospirales</taxon>
        <taxon>Lachnospiraceae</taxon>
        <taxon>Acetitomaculum</taxon>
    </lineage>
</organism>
<dbReference type="STRING" id="1120918.SAMN05216249_102164"/>
<evidence type="ECO:0000313" key="2">
    <source>
        <dbReference type="Proteomes" id="UP000198838"/>
    </source>
</evidence>
<accession>A0A1I0VTB0</accession>
<dbReference type="GO" id="GO:0046872">
    <property type="term" value="F:metal ion binding"/>
    <property type="evidence" value="ECO:0007669"/>
    <property type="project" value="InterPro"/>
</dbReference>
<reference evidence="1 2" key="1">
    <citation type="submission" date="2016-10" db="EMBL/GenBank/DDBJ databases">
        <authorList>
            <person name="de Groot N.N."/>
        </authorList>
    </citation>
    <scope>NUCLEOTIDE SEQUENCE [LARGE SCALE GENOMIC DNA]</scope>
    <source>
        <strain evidence="1 2">DSM 5522</strain>
    </source>
</reference>
<sequence>MNELSIIDFNGMYKLQNFYKKYNYKYYDFTEIEGTNCYLDQTAKEKIEDILGDISETIRFFDSGNYHYMSKLFLDKIKKETILVVFDHHPDMQKPAFGDILSCGGWLDVALQSNKFIKKVFIIGVRKDLMKQCFEEDNDYLKKIVFVNEDIVNDEVTMENIIKDIRKEKCENIYFSIDKDVFSKEEVIVNWDQGKIRFDGFSFLIKKIMDDKNVTGVDVCGDCEKSSAYEELSGNDTLNGRICRLFINCD</sequence>
<dbReference type="GO" id="GO:0016813">
    <property type="term" value="F:hydrolase activity, acting on carbon-nitrogen (but not peptide) bonds, in linear amidines"/>
    <property type="evidence" value="ECO:0007669"/>
    <property type="project" value="UniProtKB-ARBA"/>
</dbReference>
<dbReference type="SUPFAM" id="SSF52768">
    <property type="entry name" value="Arginase/deacetylase"/>
    <property type="match status" value="1"/>
</dbReference>
<gene>
    <name evidence="1" type="ORF">SAMN05216249_102164</name>
</gene>
<dbReference type="RefSeq" id="WP_092870229.1">
    <property type="nucleotide sequence ID" value="NZ_FOJY01000002.1"/>
</dbReference>
<proteinExistence type="predicted"/>
<dbReference type="InterPro" id="IPR023696">
    <property type="entry name" value="Ureohydrolase_dom_sf"/>
</dbReference>
<dbReference type="Gene3D" id="3.40.800.10">
    <property type="entry name" value="Ureohydrolase domain"/>
    <property type="match status" value="1"/>
</dbReference>
<protein>
    <submittedName>
        <fullName evidence="1">Arginase family protein</fullName>
    </submittedName>
</protein>
<keyword evidence="2" id="KW-1185">Reference proteome</keyword>
<dbReference type="Proteomes" id="UP000198838">
    <property type="component" value="Unassembled WGS sequence"/>
</dbReference>
<dbReference type="EMBL" id="FOJY01000002">
    <property type="protein sequence ID" value="SFA79140.1"/>
    <property type="molecule type" value="Genomic_DNA"/>
</dbReference>
<dbReference type="InterPro" id="IPR006035">
    <property type="entry name" value="Ureohydrolase"/>
</dbReference>
<dbReference type="AlphaFoldDB" id="A0A1I0VTB0"/>